<protein>
    <submittedName>
        <fullName evidence="3">Uncharacterized protein LOC108043238</fullName>
    </submittedName>
</protein>
<proteinExistence type="inferred from homology"/>
<gene>
    <name evidence="3" type="primary">LOC108043238</name>
</gene>
<evidence type="ECO:0000313" key="3">
    <source>
        <dbReference type="RefSeq" id="XP_016977336.1"/>
    </source>
</evidence>
<dbReference type="OrthoDB" id="7737418at2759"/>
<comment type="similarity">
    <text evidence="1">Belongs to the DNAI7 family.</text>
</comment>
<evidence type="ECO:0000256" key="1">
    <source>
        <dbReference type="ARBA" id="ARBA00024332"/>
    </source>
</evidence>
<dbReference type="InterPro" id="IPR031826">
    <property type="entry name" value="IC97/Casc1_N"/>
</dbReference>
<dbReference type="GO" id="GO:0048487">
    <property type="term" value="F:beta-tubulin binding"/>
    <property type="evidence" value="ECO:0007669"/>
    <property type="project" value="TreeGrafter"/>
</dbReference>
<reference evidence="3" key="1">
    <citation type="submission" date="2025-08" db="UniProtKB">
        <authorList>
            <consortium name="RefSeq"/>
        </authorList>
    </citation>
    <scope>IDENTIFICATION</scope>
</reference>
<accession>A0A6P4EW67</accession>
<dbReference type="RefSeq" id="XP_016977336.1">
    <property type="nucleotide sequence ID" value="XM_017121847.1"/>
</dbReference>
<feature type="domain" description="IC97/Casc1 N-terminal" evidence="2">
    <location>
        <begin position="31"/>
        <end position="108"/>
    </location>
</feature>
<organism evidence="3">
    <name type="scientific">Drosophila rhopaloa</name>
    <name type="common">Fruit fly</name>
    <dbReference type="NCBI Taxonomy" id="1041015"/>
    <lineage>
        <taxon>Eukaryota</taxon>
        <taxon>Metazoa</taxon>
        <taxon>Ecdysozoa</taxon>
        <taxon>Arthropoda</taxon>
        <taxon>Hexapoda</taxon>
        <taxon>Insecta</taxon>
        <taxon>Pterygota</taxon>
        <taxon>Neoptera</taxon>
        <taxon>Endopterygota</taxon>
        <taxon>Diptera</taxon>
        <taxon>Brachycera</taxon>
        <taxon>Muscomorpha</taxon>
        <taxon>Ephydroidea</taxon>
        <taxon>Drosophilidae</taxon>
        <taxon>Drosophila</taxon>
        <taxon>Sophophora</taxon>
    </lineage>
</organism>
<dbReference type="InterPro" id="IPR023247">
    <property type="entry name" value="IC97/Dnai7-like"/>
</dbReference>
<sequence length="164" mass="19468">MARRSKGKVKVKVVADPIFKWDLIPESEMLEREAKYLSRLNDFGVSADLVKHAHSDFYEQEVERAAREHWDRHLRCDGLPRPYLPVEIRTFISKIRFYDEIESTNSMDWTLSVDERTILNQNIFRVDKRDMCLDTLKQMDVMLDNEAELVRMSGQRQKDIMEVC</sequence>
<dbReference type="Pfam" id="PF15927">
    <property type="entry name" value="Casc1_N"/>
    <property type="match status" value="1"/>
</dbReference>
<dbReference type="PANTHER" id="PTHR20929:SF11">
    <property type="entry name" value="DYNEIN AXONEMAL INTERMEDIATE CHAIN 7"/>
    <property type="match status" value="1"/>
</dbReference>
<dbReference type="AlphaFoldDB" id="A0A6P4EW67"/>
<dbReference type="PANTHER" id="PTHR20929">
    <property type="entry name" value="LUNG ADENOMA SUSCEPTIBILITY 1-RELATED"/>
    <property type="match status" value="1"/>
</dbReference>
<name>A0A6P4EW67_DRORH</name>
<dbReference type="GO" id="GO:0008017">
    <property type="term" value="F:microtubule binding"/>
    <property type="evidence" value="ECO:0007669"/>
    <property type="project" value="TreeGrafter"/>
</dbReference>
<evidence type="ECO:0000259" key="2">
    <source>
        <dbReference type="Pfam" id="PF15927"/>
    </source>
</evidence>